<dbReference type="Proteomes" id="UP000438991">
    <property type="component" value="Unassembled WGS sequence"/>
</dbReference>
<organism evidence="2 3">
    <name type="scientific">Rhodoplanes serenus</name>
    <dbReference type="NCBI Taxonomy" id="200615"/>
    <lineage>
        <taxon>Bacteria</taxon>
        <taxon>Pseudomonadati</taxon>
        <taxon>Pseudomonadota</taxon>
        <taxon>Alphaproteobacteria</taxon>
        <taxon>Hyphomicrobiales</taxon>
        <taxon>Nitrobacteraceae</taxon>
        <taxon>Rhodoplanes</taxon>
    </lineage>
</organism>
<protein>
    <recommendedName>
        <fullName evidence="1">Phasin domain-containing protein</fullName>
    </recommendedName>
</protein>
<feature type="domain" description="Phasin" evidence="1">
    <location>
        <begin position="133"/>
        <end position="200"/>
    </location>
</feature>
<accession>A0A9X5AQY4</accession>
<gene>
    <name evidence="2" type="ORF">GJ689_05430</name>
</gene>
<proteinExistence type="predicted"/>
<dbReference type="Pfam" id="PF09361">
    <property type="entry name" value="Phasin_2"/>
    <property type="match status" value="1"/>
</dbReference>
<dbReference type="EMBL" id="WNKV01000003">
    <property type="protein sequence ID" value="MTW15646.1"/>
    <property type="molecule type" value="Genomic_DNA"/>
</dbReference>
<comment type="caution">
    <text evidence="2">The sequence shown here is derived from an EMBL/GenBank/DDBJ whole genome shotgun (WGS) entry which is preliminary data.</text>
</comment>
<evidence type="ECO:0000259" key="1">
    <source>
        <dbReference type="Pfam" id="PF09361"/>
    </source>
</evidence>
<evidence type="ECO:0000313" key="3">
    <source>
        <dbReference type="Proteomes" id="UP000438991"/>
    </source>
</evidence>
<evidence type="ECO:0000313" key="2">
    <source>
        <dbReference type="EMBL" id="MTW15646.1"/>
    </source>
</evidence>
<reference evidence="2 3" key="1">
    <citation type="submission" date="2019-11" db="EMBL/GenBank/DDBJ databases">
        <title>Whole-genome sequence of Rhodoplanes serenus DSM 18633, type strain.</title>
        <authorList>
            <person name="Kyndt J.A."/>
            <person name="Meyer T.E."/>
        </authorList>
    </citation>
    <scope>NUCLEOTIDE SEQUENCE [LARGE SCALE GENOMIC DNA]</scope>
    <source>
        <strain evidence="2 3">DSM 18633</strain>
    </source>
</reference>
<dbReference type="AlphaFoldDB" id="A0A9X5AQY4"/>
<sequence length="208" mass="23377">MSIWRSPIWPTGWPFWCRCCWTFLSTVGVERPRYLGCRRSALYRGAIIFDQAPPPCLSCWRSLTFLPLARTPPPAEARVSQEIDMKTGTPFEMPADLRKMTEQSMEQVRSAISSYLQFFQRGVPGMPMLGGTELSNKVLSYAERNVATAFDFAQSLMAAKDVQEVLKMQTEFLQAQMQAMTEQVKDLSETAIKAVTDPTKMGKSGPSS</sequence>
<name>A0A9X5AQY4_9BRAD</name>
<dbReference type="InterPro" id="IPR018968">
    <property type="entry name" value="Phasin"/>
</dbReference>